<evidence type="ECO:0000313" key="1">
    <source>
        <dbReference type="EMBL" id="THA07014.1"/>
    </source>
</evidence>
<evidence type="ECO:0000313" key="2">
    <source>
        <dbReference type="Proteomes" id="UP000306758"/>
    </source>
</evidence>
<dbReference type="Proteomes" id="UP000306758">
    <property type="component" value="Unassembled WGS sequence"/>
</dbReference>
<gene>
    <name evidence="1" type="ORF">D3M78_09950</name>
</gene>
<evidence type="ECO:0008006" key="3">
    <source>
        <dbReference type="Google" id="ProtNLM"/>
    </source>
</evidence>
<dbReference type="RefSeq" id="WP_077583739.1">
    <property type="nucleotide sequence ID" value="NZ_MLHR01000017.1"/>
</dbReference>
<reference evidence="1 2" key="1">
    <citation type="journal article" date="2019" name="Vet. Microbiol.">
        <title>Development of multi locus sequence typing (MLST) of Rodentibacter pneumotropicus.</title>
        <authorList>
            <person name="Adhikary S."/>
            <person name="Bisgaard M."/>
            <person name="Boot R."/>
            <person name="Benga L."/>
            <person name="Nicklas W."/>
            <person name="Christensen H."/>
        </authorList>
    </citation>
    <scope>NUCLEOTIDE SEQUENCE [LARGE SCALE GENOMIC DNA]</scope>
    <source>
        <strain evidence="1 2">Ac84</strain>
    </source>
</reference>
<name>A0A4S2PTN5_9PAST</name>
<dbReference type="PROSITE" id="PS51257">
    <property type="entry name" value="PROKAR_LIPOPROTEIN"/>
    <property type="match status" value="1"/>
</dbReference>
<organism evidence="1 2">
    <name type="scientific">Rodentibacter pneumotropicus</name>
    <dbReference type="NCBI Taxonomy" id="758"/>
    <lineage>
        <taxon>Bacteria</taxon>
        <taxon>Pseudomonadati</taxon>
        <taxon>Pseudomonadota</taxon>
        <taxon>Gammaproteobacteria</taxon>
        <taxon>Pasteurellales</taxon>
        <taxon>Pasteurellaceae</taxon>
        <taxon>Rodentibacter</taxon>
    </lineage>
</organism>
<dbReference type="EMBL" id="QXNI01000068">
    <property type="protein sequence ID" value="THA07014.1"/>
    <property type="molecule type" value="Genomic_DNA"/>
</dbReference>
<sequence>MEISKLIILTTIYATLTACTNMRPIPEKPADRWFKDGISENEARSKYAKCTYDVGMNKVEVTEKDTLIISCMAADGYHYGVPQKELKEWKDKVDSLKKQGYLLY</sequence>
<dbReference type="AlphaFoldDB" id="A0A4S2PTN5"/>
<accession>A0A4S2PTN5</accession>
<protein>
    <recommendedName>
        <fullName evidence="3">Lipoprotein</fullName>
    </recommendedName>
</protein>
<proteinExistence type="predicted"/>
<comment type="caution">
    <text evidence="1">The sequence shown here is derived from an EMBL/GenBank/DDBJ whole genome shotgun (WGS) entry which is preliminary data.</text>
</comment>